<protein>
    <submittedName>
        <fullName evidence="1">Uncharacterized protein</fullName>
    </submittedName>
</protein>
<comment type="caution">
    <text evidence="1">The sequence shown here is derived from an EMBL/GenBank/DDBJ whole genome shotgun (WGS) entry which is preliminary data.</text>
</comment>
<proteinExistence type="predicted"/>
<dbReference type="AlphaFoldDB" id="A0AAP4AC84"/>
<gene>
    <name evidence="1" type="ORF">QDQ28_14240</name>
</gene>
<evidence type="ECO:0000313" key="2">
    <source>
        <dbReference type="Proteomes" id="UP001222958"/>
    </source>
</evidence>
<dbReference type="RefSeq" id="WP_279858298.1">
    <property type="nucleotide sequence ID" value="NZ_JARVUX010000012.1"/>
</dbReference>
<reference evidence="1" key="1">
    <citation type="submission" date="2023-04" db="EMBL/GenBank/DDBJ databases">
        <title>Epidemiological investigation of Clostridium perfringens isolated from cattle.</title>
        <authorList>
            <person name="Tian R."/>
        </authorList>
    </citation>
    <scope>NUCLEOTIDE SEQUENCE</scope>
    <source>
        <strain evidence="1">ZWCP172</strain>
    </source>
</reference>
<evidence type="ECO:0000313" key="1">
    <source>
        <dbReference type="EMBL" id="MDH2337335.1"/>
    </source>
</evidence>
<accession>A0AAP4AC84</accession>
<dbReference type="Proteomes" id="UP001222958">
    <property type="component" value="Unassembled WGS sequence"/>
</dbReference>
<dbReference type="EMBL" id="JARVUX010000012">
    <property type="protein sequence ID" value="MDH2337335.1"/>
    <property type="molecule type" value="Genomic_DNA"/>
</dbReference>
<organism evidence="1 2">
    <name type="scientific">Clostridium perfringens</name>
    <dbReference type="NCBI Taxonomy" id="1502"/>
    <lineage>
        <taxon>Bacteria</taxon>
        <taxon>Bacillati</taxon>
        <taxon>Bacillota</taxon>
        <taxon>Clostridia</taxon>
        <taxon>Eubacteriales</taxon>
        <taxon>Clostridiaceae</taxon>
        <taxon>Clostridium</taxon>
    </lineage>
</organism>
<name>A0AAP4AC84_CLOPF</name>
<sequence length="160" mass="18995">MKKSDLKDFMVVESAGGSLRVVMGNRLIGKKGCLTLDMFDDELKSEENYTVITINKVYEINKEECICIDGLLNVDNLKLIWQREKEIDWAKVPRWIKVQVKDYPEDPWYNAYFIRLDDSLKDFPYKATFCDTFTLIENSICGYRQCRIHPEQEVKEEWYK</sequence>